<dbReference type="CDD" id="cd03263">
    <property type="entry name" value="ABC_subfamily_A"/>
    <property type="match status" value="1"/>
</dbReference>
<evidence type="ECO:0000259" key="5">
    <source>
        <dbReference type="PROSITE" id="PS50893"/>
    </source>
</evidence>
<sequence>MSNAIVIKNLSKRYKDGIGVLALDNVSLSIPKGAFFGLIGANGAGKSTMINIIAGMVKKTSGTVQLDGYDLESDLLMFRRSVGIVPQELVFDPFFTVSDILYYYAGFYGVPKKERRVKEIMEMLGIDNKANVKPRGLSGGMKRRLLIAKAIIHSPPIVIFDEPTAGLDIESRHRLWECIENINKSGVTIMLTTHYMEEIERFCSTIAILDSGNIIVNCSKKALFEQFGTKSLTLELNKALSDNVFSRLAHYGIERVGDKMICIKSVDAGCNRDFSLTQIVKELDCEGLEVIDVNSLESNVEEIVMELINRNRQIGNSQ</sequence>
<dbReference type="EMBL" id="CAWVOK010000014">
    <property type="protein sequence ID" value="CAK8162762.1"/>
    <property type="molecule type" value="Genomic_DNA"/>
</dbReference>
<evidence type="ECO:0000256" key="1">
    <source>
        <dbReference type="ARBA" id="ARBA00022448"/>
    </source>
</evidence>
<dbReference type="InterPro" id="IPR003593">
    <property type="entry name" value="AAA+_ATPase"/>
</dbReference>
<evidence type="ECO:0000256" key="3">
    <source>
        <dbReference type="ARBA" id="ARBA00022840"/>
    </source>
</evidence>
<comment type="caution">
    <text evidence="6">The sequence shown here is derived from an EMBL/GenBank/DDBJ whole genome shotgun (WGS) entry which is preliminary data.</text>
</comment>
<dbReference type="Proteomes" id="UP001314181">
    <property type="component" value="Unassembled WGS sequence"/>
</dbReference>
<dbReference type="GO" id="GO:0005524">
    <property type="term" value="F:ATP binding"/>
    <property type="evidence" value="ECO:0007669"/>
    <property type="project" value="UniProtKB-KW"/>
</dbReference>
<dbReference type="InterPro" id="IPR017871">
    <property type="entry name" value="ABC_transporter-like_CS"/>
</dbReference>
<evidence type="ECO:0000256" key="2">
    <source>
        <dbReference type="ARBA" id="ARBA00022741"/>
    </source>
</evidence>
<dbReference type="RefSeq" id="WP_338363799.1">
    <property type="nucleotide sequence ID" value="NZ_CAWVOK010000014.1"/>
</dbReference>
<dbReference type="PANTHER" id="PTHR42711">
    <property type="entry name" value="ABC TRANSPORTER ATP-BINDING PROTEIN"/>
    <property type="match status" value="1"/>
</dbReference>
<dbReference type="SMART" id="SM00382">
    <property type="entry name" value="AAA"/>
    <property type="match status" value="1"/>
</dbReference>
<protein>
    <submittedName>
        <fullName evidence="6">ABC-2 type transport system ATP-binding protein</fullName>
    </submittedName>
</protein>
<dbReference type="InterPro" id="IPR003439">
    <property type="entry name" value="ABC_transporter-like_ATP-bd"/>
</dbReference>
<dbReference type="Gene3D" id="3.40.50.300">
    <property type="entry name" value="P-loop containing nucleotide triphosphate hydrolases"/>
    <property type="match status" value="1"/>
</dbReference>
<gene>
    <name evidence="6" type="ORF">CAXC1_220050</name>
</gene>
<keyword evidence="7" id="KW-1185">Reference proteome</keyword>
<feature type="domain" description="ABC transporter" evidence="5">
    <location>
        <begin position="5"/>
        <end position="236"/>
    </location>
</feature>
<evidence type="ECO:0000313" key="6">
    <source>
        <dbReference type="EMBL" id="CAK8162762.1"/>
    </source>
</evidence>
<dbReference type="InterPro" id="IPR050763">
    <property type="entry name" value="ABC_transporter_ATP-binding"/>
</dbReference>
<reference evidence="6 7" key="1">
    <citation type="submission" date="2024-01" db="EMBL/GenBank/DDBJ databases">
        <authorList>
            <person name="Kunselman E."/>
        </authorList>
    </citation>
    <scope>NUCLEOTIDE SEQUENCE [LARGE SCALE GENOMIC DNA]</scope>
    <source>
        <strain evidence="6">2 abalone samples</strain>
    </source>
</reference>
<keyword evidence="3 6" id="KW-0067">ATP-binding</keyword>
<organism evidence="6 7">
    <name type="scientific">Candidatus Xenohaliotis californiensis</name>
    <dbReference type="NCBI Taxonomy" id="84677"/>
    <lineage>
        <taxon>Bacteria</taxon>
        <taxon>Pseudomonadati</taxon>
        <taxon>Pseudomonadota</taxon>
        <taxon>Alphaproteobacteria</taxon>
        <taxon>Rickettsiales</taxon>
        <taxon>Anaplasmataceae</taxon>
        <taxon>Candidatus Xenohaliotis</taxon>
    </lineage>
</organism>
<dbReference type="InterPro" id="IPR027417">
    <property type="entry name" value="P-loop_NTPase"/>
</dbReference>
<comment type="function">
    <text evidence="4">Part of an ABC transporter complex. Transmembrane domains (TMD) form a pore in the inner membrane and the ATP-binding domain (NBD) is responsible for energy generation.</text>
</comment>
<evidence type="ECO:0000256" key="4">
    <source>
        <dbReference type="ARBA" id="ARBA00024725"/>
    </source>
</evidence>
<accession>A0ABM9N7W6</accession>
<keyword evidence="1" id="KW-0813">Transport</keyword>
<dbReference type="SUPFAM" id="SSF52540">
    <property type="entry name" value="P-loop containing nucleoside triphosphate hydrolases"/>
    <property type="match status" value="1"/>
</dbReference>
<evidence type="ECO:0000313" key="7">
    <source>
        <dbReference type="Proteomes" id="UP001314181"/>
    </source>
</evidence>
<proteinExistence type="predicted"/>
<dbReference type="PANTHER" id="PTHR42711:SF15">
    <property type="entry name" value="ABC-TYPE MULTIDRUG TRANSPORT SYSTEM, ATPASE COMPONENT"/>
    <property type="match status" value="1"/>
</dbReference>
<dbReference type="PROSITE" id="PS00211">
    <property type="entry name" value="ABC_TRANSPORTER_1"/>
    <property type="match status" value="1"/>
</dbReference>
<keyword evidence="2" id="KW-0547">Nucleotide-binding</keyword>
<dbReference type="PROSITE" id="PS50893">
    <property type="entry name" value="ABC_TRANSPORTER_2"/>
    <property type="match status" value="1"/>
</dbReference>
<dbReference type="Pfam" id="PF00005">
    <property type="entry name" value="ABC_tran"/>
    <property type="match status" value="1"/>
</dbReference>
<name>A0ABM9N7W6_9RICK</name>